<dbReference type="OrthoDB" id="1911032at2759"/>
<evidence type="ECO:0000256" key="1">
    <source>
        <dbReference type="SAM" id="MobiDB-lite"/>
    </source>
</evidence>
<dbReference type="AlphaFoldDB" id="A0A8X7W7D7"/>
<protein>
    <submittedName>
        <fullName evidence="2">Uncharacterized protein</fullName>
    </submittedName>
</protein>
<dbReference type="Proteomes" id="UP000886595">
    <property type="component" value="Unassembled WGS sequence"/>
</dbReference>
<reference evidence="2 3" key="1">
    <citation type="submission" date="2020-02" db="EMBL/GenBank/DDBJ databases">
        <authorList>
            <person name="Ma Q."/>
            <person name="Huang Y."/>
            <person name="Song X."/>
            <person name="Pei D."/>
        </authorList>
    </citation>
    <scope>NUCLEOTIDE SEQUENCE [LARGE SCALE GENOMIC DNA]</scope>
    <source>
        <strain evidence="2">Sxm20200214</strain>
        <tissue evidence="2">Leaf</tissue>
    </source>
</reference>
<evidence type="ECO:0000313" key="3">
    <source>
        <dbReference type="Proteomes" id="UP000886595"/>
    </source>
</evidence>
<proteinExistence type="predicted"/>
<sequence>MIFQTVLMVTMIIPLELDRELEDEEQKVPEIRKNDNNVNDKVDYGELCNDPKRNRDVEESSREYLADAEGSSHCNQEHLIVTREARDSPTAFIPSGIPHNVDLMRFQITKWLHSRMV</sequence>
<organism evidence="2 3">
    <name type="scientific">Brassica carinata</name>
    <name type="common">Ethiopian mustard</name>
    <name type="synonym">Abyssinian cabbage</name>
    <dbReference type="NCBI Taxonomy" id="52824"/>
    <lineage>
        <taxon>Eukaryota</taxon>
        <taxon>Viridiplantae</taxon>
        <taxon>Streptophyta</taxon>
        <taxon>Embryophyta</taxon>
        <taxon>Tracheophyta</taxon>
        <taxon>Spermatophyta</taxon>
        <taxon>Magnoliopsida</taxon>
        <taxon>eudicotyledons</taxon>
        <taxon>Gunneridae</taxon>
        <taxon>Pentapetalae</taxon>
        <taxon>rosids</taxon>
        <taxon>malvids</taxon>
        <taxon>Brassicales</taxon>
        <taxon>Brassicaceae</taxon>
        <taxon>Brassiceae</taxon>
        <taxon>Brassica</taxon>
    </lineage>
</organism>
<keyword evidence="3" id="KW-1185">Reference proteome</keyword>
<gene>
    <name evidence="2" type="ORF">Bca52824_006488</name>
</gene>
<evidence type="ECO:0000313" key="2">
    <source>
        <dbReference type="EMBL" id="KAG2323760.1"/>
    </source>
</evidence>
<comment type="caution">
    <text evidence="2">The sequence shown here is derived from an EMBL/GenBank/DDBJ whole genome shotgun (WGS) entry which is preliminary data.</text>
</comment>
<accession>A0A8X7W7D7</accession>
<name>A0A8X7W7D7_BRACI</name>
<dbReference type="EMBL" id="JAAMPC010000002">
    <property type="protein sequence ID" value="KAG2323760.1"/>
    <property type="molecule type" value="Genomic_DNA"/>
</dbReference>
<feature type="region of interest" description="Disordered" evidence="1">
    <location>
        <begin position="34"/>
        <end position="58"/>
    </location>
</feature>